<feature type="chain" id="PRO_5047344994" description="DUF5683 domain-containing protein" evidence="1">
    <location>
        <begin position="21"/>
        <end position="160"/>
    </location>
</feature>
<dbReference type="EMBL" id="JBHULB010000078">
    <property type="protein sequence ID" value="MFD2588383.1"/>
    <property type="molecule type" value="Genomic_DNA"/>
</dbReference>
<evidence type="ECO:0008006" key="4">
    <source>
        <dbReference type="Google" id="ProtNLM"/>
    </source>
</evidence>
<dbReference type="Proteomes" id="UP001597526">
    <property type="component" value="Unassembled WGS sequence"/>
</dbReference>
<comment type="caution">
    <text evidence="2">The sequence shown here is derived from an EMBL/GenBank/DDBJ whole genome shotgun (WGS) entry which is preliminary data.</text>
</comment>
<dbReference type="RefSeq" id="WP_377767913.1">
    <property type="nucleotide sequence ID" value="NZ_JBHULB010000078.1"/>
</dbReference>
<proteinExistence type="predicted"/>
<evidence type="ECO:0000313" key="2">
    <source>
        <dbReference type="EMBL" id="MFD2588383.1"/>
    </source>
</evidence>
<name>A0ABW5N2E5_9FLAO</name>
<evidence type="ECO:0000256" key="1">
    <source>
        <dbReference type="SAM" id="SignalP"/>
    </source>
</evidence>
<reference evidence="3" key="1">
    <citation type="journal article" date="2019" name="Int. J. Syst. Evol. Microbiol.">
        <title>The Global Catalogue of Microorganisms (GCM) 10K type strain sequencing project: providing services to taxonomists for standard genome sequencing and annotation.</title>
        <authorList>
            <consortium name="The Broad Institute Genomics Platform"/>
            <consortium name="The Broad Institute Genome Sequencing Center for Infectious Disease"/>
            <person name="Wu L."/>
            <person name="Ma J."/>
        </authorList>
    </citation>
    <scope>NUCLEOTIDE SEQUENCE [LARGE SCALE GENOMIC DNA]</scope>
    <source>
        <strain evidence="3">KCTC 52368</strain>
    </source>
</reference>
<evidence type="ECO:0000313" key="3">
    <source>
        <dbReference type="Proteomes" id="UP001597526"/>
    </source>
</evidence>
<protein>
    <recommendedName>
        <fullName evidence="4">DUF5683 domain-containing protein</fullName>
    </recommendedName>
</protein>
<accession>A0ABW5N2E5</accession>
<organism evidence="2 3">
    <name type="scientific">Croceitalea marina</name>
    <dbReference type="NCBI Taxonomy" id="1775166"/>
    <lineage>
        <taxon>Bacteria</taxon>
        <taxon>Pseudomonadati</taxon>
        <taxon>Bacteroidota</taxon>
        <taxon>Flavobacteriia</taxon>
        <taxon>Flavobacteriales</taxon>
        <taxon>Flavobacteriaceae</taxon>
        <taxon>Croceitalea</taxon>
    </lineage>
</organism>
<keyword evidence="3" id="KW-1185">Reference proteome</keyword>
<feature type="signal peptide" evidence="1">
    <location>
        <begin position="1"/>
        <end position="20"/>
    </location>
</feature>
<sequence>MKRIVLLNLIVLFITTTNQAQEQEIEMKVNFWGYRFMKDGERLNWKELEEATTAVENANLLIKKARTQRTLSNVGAFISGGLIGIPLGQESAGREPTWELAYVSGAFFLVSFHLSLKSFNNVNKGVDLYNLTVNKTAQYQFQPELQVVSNKQGLGLALRF</sequence>
<gene>
    <name evidence="2" type="ORF">ACFSQJ_15710</name>
</gene>
<keyword evidence="1" id="KW-0732">Signal</keyword>